<name>A0A7R9IKF0_9NEOP</name>
<dbReference type="AlphaFoldDB" id="A0A7R9IKF0"/>
<gene>
    <name evidence="1" type="ORF">TTEB3V08_LOCUS7773</name>
</gene>
<sequence length="79" mass="9095">MADADNNFDDERIVTTPELRELRWTRASLEAGNFLPQRIVTTPELRELRWTRASLEAGNFLPQRDSYHSRATGATMDES</sequence>
<dbReference type="EMBL" id="OE003170">
    <property type="protein sequence ID" value="CAD7459826.1"/>
    <property type="molecule type" value="Genomic_DNA"/>
</dbReference>
<accession>A0A7R9IKF0</accession>
<organism evidence="1">
    <name type="scientific">Timema tahoe</name>
    <dbReference type="NCBI Taxonomy" id="61484"/>
    <lineage>
        <taxon>Eukaryota</taxon>
        <taxon>Metazoa</taxon>
        <taxon>Ecdysozoa</taxon>
        <taxon>Arthropoda</taxon>
        <taxon>Hexapoda</taxon>
        <taxon>Insecta</taxon>
        <taxon>Pterygota</taxon>
        <taxon>Neoptera</taxon>
        <taxon>Polyneoptera</taxon>
        <taxon>Phasmatodea</taxon>
        <taxon>Timematodea</taxon>
        <taxon>Timematoidea</taxon>
        <taxon>Timematidae</taxon>
        <taxon>Timema</taxon>
    </lineage>
</organism>
<proteinExistence type="predicted"/>
<reference evidence="1" key="1">
    <citation type="submission" date="2020-11" db="EMBL/GenBank/DDBJ databases">
        <authorList>
            <person name="Tran Van P."/>
        </authorList>
    </citation>
    <scope>NUCLEOTIDE SEQUENCE</scope>
</reference>
<evidence type="ECO:0000313" key="1">
    <source>
        <dbReference type="EMBL" id="CAD7459826.1"/>
    </source>
</evidence>
<protein>
    <submittedName>
        <fullName evidence="1">Uncharacterized protein</fullName>
    </submittedName>
</protein>